<reference evidence="6 7" key="1">
    <citation type="journal article" date="2019" name="Int. J. Syst. Evol. Microbiol.">
        <title>The Global Catalogue of Microorganisms (GCM) 10K type strain sequencing project: providing services to taxonomists for standard genome sequencing and annotation.</title>
        <authorList>
            <consortium name="The Broad Institute Genomics Platform"/>
            <consortium name="The Broad Institute Genome Sequencing Center for Infectious Disease"/>
            <person name="Wu L."/>
            <person name="Ma J."/>
        </authorList>
    </citation>
    <scope>NUCLEOTIDE SEQUENCE [LARGE SCALE GENOMIC DNA]</scope>
    <source>
        <strain evidence="6 7">JCM 11117</strain>
    </source>
</reference>
<dbReference type="InterPro" id="IPR003439">
    <property type="entry name" value="ABC_transporter-like_ATP-bd"/>
</dbReference>
<comment type="similarity">
    <text evidence="1">Belongs to the ABC transporter superfamily.</text>
</comment>
<keyword evidence="4 6" id="KW-0067">ATP-binding</keyword>
<gene>
    <name evidence="6" type="ORF">GCM10009559_56260</name>
</gene>
<dbReference type="Proteomes" id="UP001499967">
    <property type="component" value="Unassembled WGS sequence"/>
</dbReference>
<keyword evidence="3" id="KW-0547">Nucleotide-binding</keyword>
<comment type="caution">
    <text evidence="6">The sequence shown here is derived from an EMBL/GenBank/DDBJ whole genome shotgun (WGS) entry which is preliminary data.</text>
</comment>
<keyword evidence="7" id="KW-1185">Reference proteome</keyword>
<dbReference type="PANTHER" id="PTHR43776:SF7">
    <property type="entry name" value="D,D-DIPEPTIDE TRANSPORT ATP-BINDING PROTEIN DDPF-RELATED"/>
    <property type="match status" value="1"/>
</dbReference>
<dbReference type="Pfam" id="PF08352">
    <property type="entry name" value="oligo_HPY"/>
    <property type="match status" value="1"/>
</dbReference>
<sequence length="341" mass="36537">MTGSPQPAEVPLLEVDDLRTAFPIRSGILHRRTGEVQAVAGVSLEVGPGETLGLVGESGCGKSTLARTLVGLVPASGGSVRFDGRDVLGLRGAQRRAFRRDVQMIFQDPFASLNPRMTVGELVTEAWEVHPGLVAPGDREAELYRLLNQVGLDPGAAGRYPHQFSGGQRQRISIARALAVRPRLLVCDEAVSALDVSIQGQILNLLTRLQAELGVSYLFISHDLAVIRHISDRVAVMYLGRIVESGTRAQVFGNPSHPYTQALLSAAPVVKPWEHEGRVVLPLEGDLPSPADPPSGCRFRTRCPIATARCAEEEPELVVHGDHETACHFAGNAAQVLQGAG</sequence>
<dbReference type="CDD" id="cd03257">
    <property type="entry name" value="ABC_NikE_OppD_transporters"/>
    <property type="match status" value="1"/>
</dbReference>
<dbReference type="InterPro" id="IPR013563">
    <property type="entry name" value="Oligopep_ABC_C"/>
</dbReference>
<keyword evidence="2" id="KW-0813">Transport</keyword>
<evidence type="ECO:0000256" key="3">
    <source>
        <dbReference type="ARBA" id="ARBA00022741"/>
    </source>
</evidence>
<dbReference type="InterPro" id="IPR027417">
    <property type="entry name" value="P-loop_NTPase"/>
</dbReference>
<dbReference type="SUPFAM" id="SSF52540">
    <property type="entry name" value="P-loop containing nucleoside triphosphate hydrolases"/>
    <property type="match status" value="1"/>
</dbReference>
<evidence type="ECO:0000256" key="1">
    <source>
        <dbReference type="ARBA" id="ARBA00005417"/>
    </source>
</evidence>
<dbReference type="PROSITE" id="PS50893">
    <property type="entry name" value="ABC_TRANSPORTER_2"/>
    <property type="match status" value="1"/>
</dbReference>
<dbReference type="EMBL" id="BAAAHP010000177">
    <property type="protein sequence ID" value="GAA0896846.1"/>
    <property type="molecule type" value="Genomic_DNA"/>
</dbReference>
<evidence type="ECO:0000256" key="2">
    <source>
        <dbReference type="ARBA" id="ARBA00022448"/>
    </source>
</evidence>
<evidence type="ECO:0000313" key="7">
    <source>
        <dbReference type="Proteomes" id="UP001499967"/>
    </source>
</evidence>
<protein>
    <submittedName>
        <fullName evidence="6">Dipeptide ABC transporter ATP-binding protein</fullName>
    </submittedName>
</protein>
<feature type="domain" description="ABC transporter" evidence="5">
    <location>
        <begin position="24"/>
        <end position="264"/>
    </location>
</feature>
<dbReference type="Pfam" id="PF00005">
    <property type="entry name" value="ABC_tran"/>
    <property type="match status" value="1"/>
</dbReference>
<dbReference type="InterPro" id="IPR017871">
    <property type="entry name" value="ABC_transporter-like_CS"/>
</dbReference>
<name>A0ABN1N875_9PSEU</name>
<dbReference type="SMART" id="SM00382">
    <property type="entry name" value="AAA"/>
    <property type="match status" value="1"/>
</dbReference>
<evidence type="ECO:0000259" key="5">
    <source>
        <dbReference type="PROSITE" id="PS50893"/>
    </source>
</evidence>
<dbReference type="InterPro" id="IPR003593">
    <property type="entry name" value="AAA+_ATPase"/>
</dbReference>
<evidence type="ECO:0000313" key="6">
    <source>
        <dbReference type="EMBL" id="GAA0896846.1"/>
    </source>
</evidence>
<organism evidence="6 7">
    <name type="scientific">Pseudonocardia zijingensis</name>
    <dbReference type="NCBI Taxonomy" id="153376"/>
    <lineage>
        <taxon>Bacteria</taxon>
        <taxon>Bacillati</taxon>
        <taxon>Actinomycetota</taxon>
        <taxon>Actinomycetes</taxon>
        <taxon>Pseudonocardiales</taxon>
        <taxon>Pseudonocardiaceae</taxon>
        <taxon>Pseudonocardia</taxon>
    </lineage>
</organism>
<dbReference type="Gene3D" id="3.40.50.300">
    <property type="entry name" value="P-loop containing nucleotide triphosphate hydrolases"/>
    <property type="match status" value="1"/>
</dbReference>
<dbReference type="NCBIfam" id="TIGR01727">
    <property type="entry name" value="oligo_HPY"/>
    <property type="match status" value="1"/>
</dbReference>
<dbReference type="PANTHER" id="PTHR43776">
    <property type="entry name" value="TRANSPORT ATP-BINDING PROTEIN"/>
    <property type="match status" value="1"/>
</dbReference>
<dbReference type="RefSeq" id="WP_343944631.1">
    <property type="nucleotide sequence ID" value="NZ_BAAAHP010000177.1"/>
</dbReference>
<proteinExistence type="inferred from homology"/>
<dbReference type="InterPro" id="IPR050319">
    <property type="entry name" value="ABC_transp_ATP-bind"/>
</dbReference>
<evidence type="ECO:0000256" key="4">
    <source>
        <dbReference type="ARBA" id="ARBA00022840"/>
    </source>
</evidence>
<accession>A0ABN1N875</accession>
<dbReference type="PROSITE" id="PS00211">
    <property type="entry name" value="ABC_TRANSPORTER_1"/>
    <property type="match status" value="1"/>
</dbReference>
<dbReference type="GO" id="GO:0005524">
    <property type="term" value="F:ATP binding"/>
    <property type="evidence" value="ECO:0007669"/>
    <property type="project" value="UniProtKB-KW"/>
</dbReference>